<dbReference type="PANTHER" id="PTHR10885:SF0">
    <property type="entry name" value="ISOPENTENYL-DIPHOSPHATE DELTA-ISOMERASE"/>
    <property type="match status" value="1"/>
</dbReference>
<accession>A0A0G1WMT2</accession>
<protein>
    <submittedName>
        <fullName evidence="3">Isopentenyldiphosphate isomerase</fullName>
    </submittedName>
</protein>
<dbReference type="CDD" id="cd04692">
    <property type="entry name" value="NUDIX_Hydrolase"/>
    <property type="match status" value="1"/>
</dbReference>
<reference evidence="3 4" key="1">
    <citation type="journal article" date="2015" name="Nature">
        <title>rRNA introns, odd ribosomes, and small enigmatic genomes across a large radiation of phyla.</title>
        <authorList>
            <person name="Brown C.T."/>
            <person name="Hug L.A."/>
            <person name="Thomas B.C."/>
            <person name="Sharon I."/>
            <person name="Castelle C.J."/>
            <person name="Singh A."/>
            <person name="Wilkins M.J."/>
            <person name="Williams K.H."/>
            <person name="Banfield J.F."/>
        </authorList>
    </citation>
    <scope>NUCLEOTIDE SEQUENCE [LARGE SCALE GENOMIC DNA]</scope>
</reference>
<dbReference type="GO" id="GO:0016853">
    <property type="term" value="F:isomerase activity"/>
    <property type="evidence" value="ECO:0007669"/>
    <property type="project" value="UniProtKB-KW"/>
</dbReference>
<gene>
    <name evidence="3" type="ORF">UY23_C0001G0234</name>
</gene>
<organism evidence="3 4">
    <name type="scientific">Candidatus Jorgensenbacteria bacterium GW2011_GWA1_48_11</name>
    <dbReference type="NCBI Taxonomy" id="1618660"/>
    <lineage>
        <taxon>Bacteria</taxon>
        <taxon>Candidatus Joergenseniibacteriota</taxon>
    </lineage>
</organism>
<dbReference type="Gene3D" id="3.90.79.10">
    <property type="entry name" value="Nucleoside Triphosphate Pyrophosphohydrolase"/>
    <property type="match status" value="1"/>
</dbReference>
<feature type="domain" description="Nudix hydrolase" evidence="2">
    <location>
        <begin position="28"/>
        <end position="165"/>
    </location>
</feature>
<evidence type="ECO:0000256" key="1">
    <source>
        <dbReference type="ARBA" id="ARBA00022801"/>
    </source>
</evidence>
<sequence length="175" mass="20804">MELLDVLDRNGIATGRTKEREEIHRDGDWHRAVHVWIVNNKNEVLIQKRSSEIDLFKNFWDISLAGHVRAGERSEDAAWRELNEELNIVVRNSELESIGMVKSWLEDKGNHDNQFCDIYFLRKDVELREIKKQGKEVAETALMPLHEFKKLIYEDPERFVPRMEEYEKMFDFLAS</sequence>
<dbReference type="SUPFAM" id="SSF55811">
    <property type="entry name" value="Nudix"/>
    <property type="match status" value="1"/>
</dbReference>
<dbReference type="InterPro" id="IPR000086">
    <property type="entry name" value="NUDIX_hydrolase_dom"/>
</dbReference>
<comment type="caution">
    <text evidence="3">The sequence shown here is derived from an EMBL/GenBank/DDBJ whole genome shotgun (WGS) entry which is preliminary data.</text>
</comment>
<keyword evidence="1" id="KW-0378">Hydrolase</keyword>
<dbReference type="Pfam" id="PF00293">
    <property type="entry name" value="NUDIX"/>
    <property type="match status" value="1"/>
</dbReference>
<dbReference type="EMBL" id="LCPF01000001">
    <property type="protein sequence ID" value="KKU91628.1"/>
    <property type="molecule type" value="Genomic_DNA"/>
</dbReference>
<dbReference type="AlphaFoldDB" id="A0A0G1WMT2"/>
<dbReference type="PROSITE" id="PS00893">
    <property type="entry name" value="NUDIX_BOX"/>
    <property type="match status" value="1"/>
</dbReference>
<name>A0A0G1WMT2_9BACT</name>
<dbReference type="Proteomes" id="UP000034956">
    <property type="component" value="Unassembled WGS sequence"/>
</dbReference>
<dbReference type="InterPro" id="IPR015797">
    <property type="entry name" value="NUDIX_hydrolase-like_dom_sf"/>
</dbReference>
<evidence type="ECO:0000313" key="3">
    <source>
        <dbReference type="EMBL" id="KKU91628.1"/>
    </source>
</evidence>
<evidence type="ECO:0000313" key="4">
    <source>
        <dbReference type="Proteomes" id="UP000034956"/>
    </source>
</evidence>
<keyword evidence="3" id="KW-0413">Isomerase</keyword>
<proteinExistence type="predicted"/>
<dbReference type="PANTHER" id="PTHR10885">
    <property type="entry name" value="ISOPENTENYL-DIPHOSPHATE DELTA-ISOMERASE"/>
    <property type="match status" value="1"/>
</dbReference>
<dbReference type="InterPro" id="IPR020084">
    <property type="entry name" value="NUDIX_hydrolase_CS"/>
</dbReference>
<evidence type="ECO:0000259" key="2">
    <source>
        <dbReference type="PROSITE" id="PS51462"/>
    </source>
</evidence>
<dbReference type="GO" id="GO:0016787">
    <property type="term" value="F:hydrolase activity"/>
    <property type="evidence" value="ECO:0007669"/>
    <property type="project" value="UniProtKB-KW"/>
</dbReference>
<dbReference type="PROSITE" id="PS51462">
    <property type="entry name" value="NUDIX"/>
    <property type="match status" value="1"/>
</dbReference>